<dbReference type="PANTHER" id="PTHR10098:SF112">
    <property type="entry name" value="SLR0380 PROTEIN"/>
    <property type="match status" value="1"/>
</dbReference>
<dbReference type="EMBL" id="DSEC01000035">
    <property type="protein sequence ID" value="HER42912.1"/>
    <property type="molecule type" value="Genomic_DNA"/>
</dbReference>
<sequence length="946" mass="106197">MPKLHNNMSRAALLAIMLVMAVIAVHCSRHNEEIDLLSGLPPRLAELLVVEDDRALILYAREMGIEPLIDAKKHFEDLSRSLSDRDYLRYTDSLYALHRRVCIVLADEFEYDFYLHDLEFLYGFPPHERRQLLMTRAKIWATPFDKNREVGARIDSILRYHCMMEESGDRFGSGAAKMMLSSLYCALGDSEQVRKYLIDAIDIFEELGMHRLTCQSLGTLGVIYEREGKIDSMEMCFQAARDLAKRAQLSDQISRFTYFYACRYAEMGRLALANDLVHEAIELCKANKGGYYEIRFIFHAMEFYANYSCWETVERLLSRAKILERVYDDSWLSPQFRVGNVSMEARLNMARGNVEKANALFKKLEKSTRTNPQPGDDTKNLYYWARGLMENGRAEDAVDIIDRGLSRVGAYSFNKVEVQLLTLKAAAEIEQGDIESAKQAIERFDDISSRLHAPIMYDWVMRHVNGAKIAMSEGYTDEAVSSVEDGLDCIRSFVEIMDISVQGYLSIRECSELRNVMHELTEHDPELGYGAELVWRSIPLVMGTGEAGPCMSRTLSSTAKPGSGMGMYSGSGGGFFDDCREAARRAISQIHESNAVHCMYVADDDRVTRFMVSSDGIRRDVVPGIRGELHGLVIETKEHMSGEMDGRGAADAADVRGNLSKLGAYLLPDNLSAYAGPGDPRTLFITTDDFLDCIPFETFDIDAGREYVPLIECFDVAYLHHPGSGSVLYENSNPGIVIVNADFGDAVRKRYSLGHELEYVEEEGRAMAALDNSAIVLQGAGATKRQIKRRWEEASYLYFATHIVRDSEIPYLVRIPLAAPEGGVSQESCFLDFTDIRSADFSRCEVVVLSGCSSGAPSVATTSIGPSLGDAFLDGGAAVVIDTFWDVKDEEARKLMVRYVRELGTTDHAHIRSLCNARRTLLEEDPDSRRSFDWASYAIHIGRLPE</sequence>
<accession>A0A7V2ATE2</accession>
<comment type="caution">
    <text evidence="2">The sequence shown here is derived from an EMBL/GenBank/DDBJ whole genome shotgun (WGS) entry which is preliminary data.</text>
</comment>
<evidence type="ECO:0000313" key="2">
    <source>
        <dbReference type="EMBL" id="HER42912.1"/>
    </source>
</evidence>
<proteinExistence type="predicted"/>
<evidence type="ECO:0000259" key="1">
    <source>
        <dbReference type="Pfam" id="PF12770"/>
    </source>
</evidence>
<dbReference type="Gene3D" id="1.25.40.10">
    <property type="entry name" value="Tetratricopeptide repeat domain"/>
    <property type="match status" value="1"/>
</dbReference>
<dbReference type="Proteomes" id="UP000886069">
    <property type="component" value="Unassembled WGS sequence"/>
</dbReference>
<dbReference type="SUPFAM" id="SSF48452">
    <property type="entry name" value="TPR-like"/>
    <property type="match status" value="2"/>
</dbReference>
<organism evidence="2">
    <name type="scientific">Eiseniibacteriota bacterium</name>
    <dbReference type="NCBI Taxonomy" id="2212470"/>
    <lineage>
        <taxon>Bacteria</taxon>
        <taxon>Candidatus Eiseniibacteriota</taxon>
    </lineage>
</organism>
<protein>
    <submittedName>
        <fullName evidence="2">CHAT domain-containing protein</fullName>
    </submittedName>
</protein>
<feature type="domain" description="CHAT" evidence="1">
    <location>
        <begin position="661"/>
        <end position="942"/>
    </location>
</feature>
<dbReference type="Pfam" id="PF12770">
    <property type="entry name" value="CHAT"/>
    <property type="match status" value="1"/>
</dbReference>
<reference evidence="2" key="1">
    <citation type="journal article" date="2020" name="mSystems">
        <title>Genome- and Community-Level Interaction Insights into Carbon Utilization and Element Cycling Functions of Hydrothermarchaeota in Hydrothermal Sediment.</title>
        <authorList>
            <person name="Zhou Z."/>
            <person name="Liu Y."/>
            <person name="Xu W."/>
            <person name="Pan J."/>
            <person name="Luo Z.H."/>
            <person name="Li M."/>
        </authorList>
    </citation>
    <scope>NUCLEOTIDE SEQUENCE [LARGE SCALE GENOMIC DNA]</scope>
    <source>
        <strain evidence="2">SpSt-1233</strain>
    </source>
</reference>
<gene>
    <name evidence="2" type="ORF">ENO08_00440</name>
</gene>
<name>A0A7V2ATE2_UNCEI</name>
<dbReference type="PANTHER" id="PTHR10098">
    <property type="entry name" value="RAPSYN-RELATED"/>
    <property type="match status" value="1"/>
</dbReference>
<dbReference type="InterPro" id="IPR024983">
    <property type="entry name" value="CHAT_dom"/>
</dbReference>
<dbReference type="InterPro" id="IPR011990">
    <property type="entry name" value="TPR-like_helical_dom_sf"/>
</dbReference>
<dbReference type="AlphaFoldDB" id="A0A7V2ATE2"/>